<evidence type="ECO:0000256" key="2">
    <source>
        <dbReference type="ARBA" id="ARBA00022741"/>
    </source>
</evidence>
<dbReference type="AlphaFoldDB" id="A0A1I6DXP7"/>
<dbReference type="GO" id="GO:0043758">
    <property type="term" value="F:acetate-CoA ligase (ADP-forming) activity"/>
    <property type="evidence" value="ECO:0007669"/>
    <property type="project" value="InterPro"/>
</dbReference>
<keyword evidence="2 5" id="KW-0547">Nucleotide-binding</keyword>
<feature type="domain" description="ATP-grasp" evidence="6">
    <location>
        <begin position="508"/>
        <end position="544"/>
    </location>
</feature>
<dbReference type="InterPro" id="IPR016102">
    <property type="entry name" value="Succinyl-CoA_synth-like"/>
</dbReference>
<dbReference type="Gene3D" id="3.40.50.261">
    <property type="entry name" value="Succinyl-CoA synthetase domains"/>
    <property type="match status" value="2"/>
</dbReference>
<dbReference type="FunFam" id="3.30.1490.20:FF:000020">
    <property type="entry name" value="Protein lysine acetyltransferase"/>
    <property type="match status" value="1"/>
</dbReference>
<dbReference type="GO" id="GO:0046872">
    <property type="term" value="F:metal ion binding"/>
    <property type="evidence" value="ECO:0007669"/>
    <property type="project" value="InterPro"/>
</dbReference>
<evidence type="ECO:0000256" key="5">
    <source>
        <dbReference type="PROSITE-ProRule" id="PRU00409"/>
    </source>
</evidence>
<keyword evidence="8" id="KW-1185">Reference proteome</keyword>
<evidence type="ECO:0000259" key="6">
    <source>
        <dbReference type="PROSITE" id="PS50975"/>
    </source>
</evidence>
<evidence type="ECO:0000256" key="3">
    <source>
        <dbReference type="ARBA" id="ARBA00022840"/>
    </source>
</evidence>
<dbReference type="InterPro" id="IPR036291">
    <property type="entry name" value="NAD(P)-bd_dom_sf"/>
</dbReference>
<dbReference type="Gene3D" id="3.40.50.720">
    <property type="entry name" value="NAD(P)-binding Rossmann-like Domain"/>
    <property type="match status" value="1"/>
</dbReference>
<comment type="similarity">
    <text evidence="4">In the N-terminal section; belongs to the acetate CoA ligase alpha subunit family.</text>
</comment>
<dbReference type="Gene3D" id="3.30.1490.20">
    <property type="entry name" value="ATP-grasp fold, A domain"/>
    <property type="match status" value="1"/>
</dbReference>
<dbReference type="Pfam" id="PF13380">
    <property type="entry name" value="CoA_binding_2"/>
    <property type="match status" value="1"/>
</dbReference>
<dbReference type="InterPro" id="IPR013815">
    <property type="entry name" value="ATP_grasp_subdomain_1"/>
</dbReference>
<dbReference type="PANTHER" id="PTHR43334:SF1">
    <property type="entry name" value="3-HYDROXYPROPIONATE--COA LIGASE [ADP-FORMING]"/>
    <property type="match status" value="1"/>
</dbReference>
<dbReference type="RefSeq" id="WP_092484660.1">
    <property type="nucleotide sequence ID" value="NZ_FOYM01000020.1"/>
</dbReference>
<dbReference type="InterPro" id="IPR003781">
    <property type="entry name" value="CoA-bd"/>
</dbReference>
<dbReference type="OrthoDB" id="9807426at2"/>
<dbReference type="SUPFAM" id="SSF51735">
    <property type="entry name" value="NAD(P)-binding Rossmann-fold domains"/>
    <property type="match status" value="1"/>
</dbReference>
<dbReference type="InterPro" id="IPR051538">
    <property type="entry name" value="Acyl-CoA_Synth/Transferase"/>
</dbReference>
<name>A0A1I6DXP7_9FIRM</name>
<reference evidence="8" key="1">
    <citation type="submission" date="2016-10" db="EMBL/GenBank/DDBJ databases">
        <authorList>
            <person name="Varghese N."/>
            <person name="Submissions S."/>
        </authorList>
    </citation>
    <scope>NUCLEOTIDE SEQUENCE [LARGE SCALE GENOMIC DNA]</scope>
    <source>
        <strain evidence="8">DSM 3669</strain>
    </source>
</reference>
<dbReference type="InterPro" id="IPR011761">
    <property type="entry name" value="ATP-grasp"/>
</dbReference>
<dbReference type="Pfam" id="PF13549">
    <property type="entry name" value="ATP-grasp_5"/>
    <property type="match status" value="1"/>
</dbReference>
<dbReference type="Pfam" id="PF19045">
    <property type="entry name" value="Ligase_CoA_2"/>
    <property type="match status" value="1"/>
</dbReference>
<dbReference type="InterPro" id="IPR043938">
    <property type="entry name" value="Ligase_CoA_dom"/>
</dbReference>
<organism evidence="7 8">
    <name type="scientific">Desulfoscipio geothermicus DSM 3669</name>
    <dbReference type="NCBI Taxonomy" id="1121426"/>
    <lineage>
        <taxon>Bacteria</taxon>
        <taxon>Bacillati</taxon>
        <taxon>Bacillota</taxon>
        <taxon>Clostridia</taxon>
        <taxon>Eubacteriales</taxon>
        <taxon>Desulfallaceae</taxon>
        <taxon>Desulfoscipio</taxon>
    </lineage>
</organism>
<protein>
    <submittedName>
        <fullName evidence="7">Acetyltransferase</fullName>
    </submittedName>
</protein>
<evidence type="ECO:0000256" key="1">
    <source>
        <dbReference type="ARBA" id="ARBA00022598"/>
    </source>
</evidence>
<dbReference type="Gene3D" id="3.30.470.20">
    <property type="entry name" value="ATP-grasp fold, B domain"/>
    <property type="match status" value="1"/>
</dbReference>
<keyword evidence="1" id="KW-0436">Ligase</keyword>
<gene>
    <name evidence="7" type="ORF">SAMN05660706_12025</name>
</gene>
<dbReference type="SUPFAM" id="SSF52210">
    <property type="entry name" value="Succinyl-CoA synthetase domains"/>
    <property type="match status" value="2"/>
</dbReference>
<accession>A0A1I6DXP7</accession>
<dbReference type="STRING" id="39060.SAMN05660706_12025"/>
<sequence>MAITDFQQELSSLLPIFQPASIAIIGASNNPAKPSGQPLVSLTRWGFKGKIYPVNPKYQTLCNLQCYQSLKDIPGPVDLCIIAVPARMTMPALLESAAKGVKGVIIFTSGFAEVGPDGAEIQREMTRLAKETGMRICGPNCMGVFSSRNALMANFSVTDLPDHVLVPDFLGFISQSGGFGVAIYEIIKEKGIGFSHFVSTGNEADLEFSHYMGYMAHDPHTRVIGGYLEGIKDGQKFLQAADMALEKGKPVMLIKAGRYPASARAAASHTGALVGSEKVYSAVFKQKGIIRVESLEEFQVMLAVLAAGKIPRGKRVAILATSGGSGVALADKCAHYGLEVVPLQKQTREALDAILPDFASSANPVDITSAIMTQPGLLEQCAQIVLGDTDVDMMIVNNWALHGDQSRLEQMTRVSARCDKPILNLVWGPEREALAAIRYLNDQLVPAAREADFAIRALTSLAEYNNFVHTRLNSALSKPKIAENAREKASEILDRFPPGSQLTEYTAKQVLRAYGIPTTREILAATAEEAVNAAKTIGYPVVMKIESPDILHKTDAGGVFLNISSETEVREKFQVLMDNARAYKPDAVINGVLVQEMLPGGTEMIVGIGKDRVFGSTVLVGLGGIFVEALEDVALRVVPVTPLDAREMLDELKGRRILEGLRGQPPADRQAVQNIMLRVSRLADDFPQIAELDINPLMVFSEGRGACAADALIVIA</sequence>
<keyword evidence="7" id="KW-0808">Transferase</keyword>
<keyword evidence="3 5" id="KW-0067">ATP-binding</keyword>
<dbReference type="PANTHER" id="PTHR43334">
    <property type="entry name" value="ACETATE--COA LIGASE [ADP-FORMING]"/>
    <property type="match status" value="1"/>
</dbReference>
<evidence type="ECO:0000313" key="7">
    <source>
        <dbReference type="EMBL" id="SFR10058.1"/>
    </source>
</evidence>
<evidence type="ECO:0000313" key="8">
    <source>
        <dbReference type="Proteomes" id="UP000199584"/>
    </source>
</evidence>
<dbReference type="Proteomes" id="UP000199584">
    <property type="component" value="Unassembled WGS sequence"/>
</dbReference>
<dbReference type="GO" id="GO:0005524">
    <property type="term" value="F:ATP binding"/>
    <property type="evidence" value="ECO:0007669"/>
    <property type="project" value="UniProtKB-UniRule"/>
</dbReference>
<dbReference type="SMART" id="SM00881">
    <property type="entry name" value="CoA_binding"/>
    <property type="match status" value="1"/>
</dbReference>
<dbReference type="Pfam" id="PF13607">
    <property type="entry name" value="Succ_CoA_lig"/>
    <property type="match status" value="1"/>
</dbReference>
<evidence type="ECO:0000256" key="4">
    <source>
        <dbReference type="ARBA" id="ARBA00060888"/>
    </source>
</evidence>
<dbReference type="InterPro" id="IPR032875">
    <property type="entry name" value="Succ_CoA_lig_flav_dom"/>
</dbReference>
<dbReference type="SUPFAM" id="SSF56059">
    <property type="entry name" value="Glutathione synthetase ATP-binding domain-like"/>
    <property type="match status" value="1"/>
</dbReference>
<dbReference type="PROSITE" id="PS50975">
    <property type="entry name" value="ATP_GRASP"/>
    <property type="match status" value="1"/>
</dbReference>
<dbReference type="EMBL" id="FOYM01000020">
    <property type="protein sequence ID" value="SFR10058.1"/>
    <property type="molecule type" value="Genomic_DNA"/>
</dbReference>
<proteinExistence type="inferred from homology"/>
<dbReference type="GO" id="GO:0016740">
    <property type="term" value="F:transferase activity"/>
    <property type="evidence" value="ECO:0007669"/>
    <property type="project" value="UniProtKB-KW"/>
</dbReference>